<evidence type="ECO:0000313" key="2">
    <source>
        <dbReference type="Proteomes" id="UP000262802"/>
    </source>
</evidence>
<proteinExistence type="predicted"/>
<protein>
    <recommendedName>
        <fullName evidence="3">STAS/SEC14 domain-containing protein</fullName>
    </recommendedName>
</protein>
<dbReference type="KEGG" id="hyh:D3Y59_04145"/>
<evidence type="ECO:0008006" key="3">
    <source>
        <dbReference type="Google" id="ProtNLM"/>
    </source>
</evidence>
<sequence length="142" mass="15576">MPTSSSVPRLARELFANAGGRIAQAHPAYLLLEWLPGASQPEVVTAVFERLLLAMRLTGCRCVLTDQRQMPPLDAAVQRWVAEQWLPRAAAEAGYSHCAVLLSENVFARLGAVTWVSQYQPKAVVYQAFASPEAAAEWLVAR</sequence>
<dbReference type="RefSeq" id="WP_119443908.1">
    <property type="nucleotide sequence ID" value="NZ_CP032317.1"/>
</dbReference>
<dbReference type="EMBL" id="CP032317">
    <property type="protein sequence ID" value="AYA36323.1"/>
    <property type="molecule type" value="Genomic_DNA"/>
</dbReference>
<dbReference type="OrthoDB" id="881824at2"/>
<gene>
    <name evidence="1" type="ORF">D3Y59_04145</name>
</gene>
<keyword evidence="2" id="KW-1185">Reference proteome</keyword>
<dbReference type="AlphaFoldDB" id="A0A3B7QYQ5"/>
<reference evidence="1 2" key="1">
    <citation type="submission" date="2018-09" db="EMBL/GenBank/DDBJ databases">
        <title>Hymenobacter medium sp. nov., isolated from R2A medium.</title>
        <authorList>
            <person name="Yingchao G."/>
        </authorList>
    </citation>
    <scope>NUCLEOTIDE SEQUENCE [LARGE SCALE GENOMIC DNA]</scope>
    <source>
        <strain evidence="2">sh-6</strain>
    </source>
</reference>
<name>A0A3B7QYQ5_9BACT</name>
<organism evidence="1 2">
    <name type="scientific">Hymenobacter oligotrophus</name>
    <dbReference type="NCBI Taxonomy" id="2319843"/>
    <lineage>
        <taxon>Bacteria</taxon>
        <taxon>Pseudomonadati</taxon>
        <taxon>Bacteroidota</taxon>
        <taxon>Cytophagia</taxon>
        <taxon>Cytophagales</taxon>
        <taxon>Hymenobacteraceae</taxon>
        <taxon>Hymenobacter</taxon>
    </lineage>
</organism>
<accession>A0A3B7QYQ5</accession>
<evidence type="ECO:0000313" key="1">
    <source>
        <dbReference type="EMBL" id="AYA36323.1"/>
    </source>
</evidence>
<dbReference type="Proteomes" id="UP000262802">
    <property type="component" value="Chromosome"/>
</dbReference>